<dbReference type="Proteomes" id="UP000279259">
    <property type="component" value="Unassembled WGS sequence"/>
</dbReference>
<dbReference type="OrthoDB" id="10396268at2759"/>
<name>A0A427YMQ1_9TREE</name>
<reference evidence="1 2" key="1">
    <citation type="submission" date="2018-11" db="EMBL/GenBank/DDBJ databases">
        <title>Genome sequence of Saitozyma podzolica DSM 27192.</title>
        <authorList>
            <person name="Aliyu H."/>
            <person name="Gorte O."/>
            <person name="Ochsenreither K."/>
        </authorList>
    </citation>
    <scope>NUCLEOTIDE SEQUENCE [LARGE SCALE GENOMIC DNA]</scope>
    <source>
        <strain evidence="1 2">DSM 27192</strain>
    </source>
</reference>
<protein>
    <submittedName>
        <fullName evidence="1">Uncharacterized protein</fullName>
    </submittedName>
</protein>
<evidence type="ECO:0000313" key="1">
    <source>
        <dbReference type="EMBL" id="RSH92365.1"/>
    </source>
</evidence>
<dbReference type="EMBL" id="RSCD01000006">
    <property type="protein sequence ID" value="RSH92365.1"/>
    <property type="molecule type" value="Genomic_DNA"/>
</dbReference>
<dbReference type="AlphaFoldDB" id="A0A427YMQ1"/>
<comment type="caution">
    <text evidence="1">The sequence shown here is derived from an EMBL/GenBank/DDBJ whole genome shotgun (WGS) entry which is preliminary data.</text>
</comment>
<organism evidence="1 2">
    <name type="scientific">Saitozyma podzolica</name>
    <dbReference type="NCBI Taxonomy" id="1890683"/>
    <lineage>
        <taxon>Eukaryota</taxon>
        <taxon>Fungi</taxon>
        <taxon>Dikarya</taxon>
        <taxon>Basidiomycota</taxon>
        <taxon>Agaricomycotina</taxon>
        <taxon>Tremellomycetes</taxon>
        <taxon>Tremellales</taxon>
        <taxon>Trimorphomycetaceae</taxon>
        <taxon>Saitozyma</taxon>
    </lineage>
</organism>
<sequence length="319" mass="35628">MSTAKPIHPSVTAPRYSLGGHRNILDLIASYVAADATLSSYMRVSWECYDVVGPKLYHHVECSEQRTLKAIVRGVEVGALMASPCNAPKLTVWADLVVVSYWRSGDNFMENRRQAKYSRAWGSTVNKVVLKNLSSLWTNLTAWIISSERILPPADSVALVLPTSTISLEGNEVCKLSTWSHAYTELSIILDSENTTPPERPVFDDGRGWVRQTCDFLIHFSLARCPGTINVYFMDDFIPAGGDGTSWSPSRCRDAIERKYRWTAPRLLGNGKRPTFNFRTRKDYLDAGVTDEYTAEGVAILKRAEGRSLERAEALDTVV</sequence>
<proteinExistence type="predicted"/>
<accession>A0A427YMQ1</accession>
<keyword evidence="2" id="KW-1185">Reference proteome</keyword>
<evidence type="ECO:0000313" key="2">
    <source>
        <dbReference type="Proteomes" id="UP000279259"/>
    </source>
</evidence>
<gene>
    <name evidence="1" type="ORF">EHS25_008780</name>
</gene>